<gene>
    <name evidence="1" type="ORF">RMSM_05330</name>
</gene>
<dbReference type="Proteomes" id="UP000011991">
    <property type="component" value="Unassembled WGS sequence"/>
</dbReference>
<proteinExistence type="predicted"/>
<keyword evidence="2" id="KW-1185">Reference proteome</keyword>
<protein>
    <submittedName>
        <fullName evidence="1">Dihydrodipicolinate synthase</fullName>
    </submittedName>
</protein>
<evidence type="ECO:0000313" key="1">
    <source>
        <dbReference type="EMBL" id="EMI17752.1"/>
    </source>
</evidence>
<dbReference type="AlphaFoldDB" id="M5RQU3"/>
<dbReference type="EMBL" id="ANOG01000757">
    <property type="protein sequence ID" value="EMI17752.1"/>
    <property type="molecule type" value="Genomic_DNA"/>
</dbReference>
<evidence type="ECO:0000313" key="2">
    <source>
        <dbReference type="Proteomes" id="UP000011991"/>
    </source>
</evidence>
<dbReference type="InterPro" id="IPR013785">
    <property type="entry name" value="Aldolase_TIM"/>
</dbReference>
<reference evidence="1 2" key="1">
    <citation type="journal article" date="2013" name="Mar. Genomics">
        <title>Expression of sulfatases in Rhodopirellula baltica and the diversity of sulfatases in the genus Rhodopirellula.</title>
        <authorList>
            <person name="Wegner C.E."/>
            <person name="Richter-Heitmann T."/>
            <person name="Klindworth A."/>
            <person name="Klockow C."/>
            <person name="Richter M."/>
            <person name="Achstetter T."/>
            <person name="Glockner F.O."/>
            <person name="Harder J."/>
        </authorList>
    </citation>
    <scope>NUCLEOTIDE SEQUENCE [LARGE SCALE GENOMIC DNA]</scope>
    <source>
        <strain evidence="1 2">SM1</strain>
    </source>
</reference>
<dbReference type="SUPFAM" id="SSF51569">
    <property type="entry name" value="Aldolase"/>
    <property type="match status" value="1"/>
</dbReference>
<organism evidence="1 2">
    <name type="scientific">Rhodopirellula maiorica SM1</name>
    <dbReference type="NCBI Taxonomy" id="1265738"/>
    <lineage>
        <taxon>Bacteria</taxon>
        <taxon>Pseudomonadati</taxon>
        <taxon>Planctomycetota</taxon>
        <taxon>Planctomycetia</taxon>
        <taxon>Pirellulales</taxon>
        <taxon>Pirellulaceae</taxon>
        <taxon>Novipirellula</taxon>
    </lineage>
</organism>
<comment type="caution">
    <text evidence="1">The sequence shown here is derived from an EMBL/GenBank/DDBJ whole genome shotgun (WGS) entry which is preliminary data.</text>
</comment>
<name>M5RQU3_9BACT</name>
<sequence length="88" mass="9827">MPELTRAIHRAVQDGSIDEAMRLQYQLLPLFDAMIGLGEFPEGFRAGARSRGWDLGPGRVPVSAEQRDSIKTAQREIDALVDDYLGRK</sequence>
<dbReference type="Gene3D" id="3.20.20.70">
    <property type="entry name" value="Aldolase class I"/>
    <property type="match status" value="1"/>
</dbReference>
<accession>M5RQU3</accession>
<dbReference type="PATRIC" id="fig|1265738.3.peg.5346"/>